<dbReference type="GO" id="GO:0005743">
    <property type="term" value="C:mitochondrial inner membrane"/>
    <property type="evidence" value="ECO:0007669"/>
    <property type="project" value="TreeGrafter"/>
</dbReference>
<feature type="transmembrane region" description="Helical" evidence="14">
    <location>
        <begin position="253"/>
        <end position="274"/>
    </location>
</feature>
<dbReference type="PANTHER" id="PTHR43394:SF27">
    <property type="entry name" value="ATP-DEPENDENT TRANSLOCASE ABCB1-LIKE"/>
    <property type="match status" value="1"/>
</dbReference>
<proteinExistence type="inferred from homology"/>
<dbReference type="CDD" id="cd18578">
    <property type="entry name" value="ABC_6TM_Pgp_ABCB1_D2_like"/>
    <property type="match status" value="1"/>
</dbReference>
<feature type="coiled-coil region" evidence="12">
    <location>
        <begin position="680"/>
        <end position="742"/>
    </location>
</feature>
<feature type="transmembrane region" description="Helical" evidence="14">
    <location>
        <begin position="228"/>
        <end position="247"/>
    </location>
</feature>
<evidence type="ECO:0000313" key="18">
    <source>
        <dbReference type="Proteomes" id="UP000078561"/>
    </source>
</evidence>
<keyword evidence="3" id="KW-0813">Transport</keyword>
<feature type="transmembrane region" description="Helical" evidence="14">
    <location>
        <begin position="757"/>
        <end position="788"/>
    </location>
</feature>
<reference evidence="17" key="1">
    <citation type="submission" date="2016-04" db="EMBL/GenBank/DDBJ databases">
        <authorList>
            <person name="Evans L.H."/>
            <person name="Alamgir A."/>
            <person name="Owens N."/>
            <person name="Weber N.D."/>
            <person name="Virtaneva K."/>
            <person name="Barbian K."/>
            <person name="Babar A."/>
            <person name="Rosenke K."/>
        </authorList>
    </citation>
    <scope>NUCLEOTIDE SEQUENCE [LARGE SCALE GENOMIC DNA]</scope>
    <source>
        <strain evidence="17">CBS 101.48</strain>
    </source>
</reference>
<sequence>MTGSPPSAPSSTHTITNERGEHTHVSTSSFNEKHVSDMEELPIQQLSTAESDKVDEKKDNDDGDKKKKKKKEKKKKEPSVPIYRLFRFATLADKLMIAVAVIFSMGIGALQPATIIIFGNFLGQVQTAFSSAMMPGAECTPSGTGLEMTMGLILTFVYMGTAVLIAAYFANAFWVYTGERQTRRIRVAYVHAILRQEMGWFDKAEDGSLNTRLQSDSQLIQDGISEKFGLFIAAIAQFLSGFIISFVKGPKMAAVMLATMPLLAGAGAAMGYFITKHTLLAQNSYAGAGAVAEQAFSGIRTLAAFSLQGRFFKRYDDELDHARDAGIARGRVLGLGFGTFMFILFATYGLAFWYGSQLVMAGEFDASQVLIVFFAMIIGAIALLQIPPNISAVSSACGAAYKIFETIDRVPEIDSDSKEGLQPEHIQGEIEFRDIKFVYPTRPDVTILKKLNLKVHPGMTVAFVGPSGSGKSTSVSLLQRFYDPLEGSVLLDGKDLKDYNVAWLRRQIGVVSQEPVLFNMSIKQNLMMGATREVTSDEMVQACIKANCHTFISQLPQGYDTMIGGTGLLSGGQKQRIAIARAILKNPSILLLDEATSALDTQSERLVQKALDAAAADRTTIVIAHRLSTIRNADLIVVMDQGDLVEQGTHNELLAQGGVYAELVKKQEIALEQSDFVETEVDEEALLKQEQLELEKAQEIQIVTEKQGMADLTKLNSRSSAVDAYELKLQKEREEKKLASKQSTPFRRVIMQMRPEWHYLISGVAGAAVSGAVFPCFALVFAQVLNIIMFSKTPQDMAPGPMQGANLYAFLFLVIGIASFFGFSTQLLSFETAGEHYTKRLRGQVFQAYMRQEIGFFDHEEHTVGALTSKLAIDAKNVNELVTKTWGDITQVIVTAIVGLVIAFTHSWTLTLIILCMAPFIMFATAYESKIHRGFEDKTKKANEQSGEVAGEAIKEIRTVAALHRQQHFEDRFFKATERPHRLARNKAITASLGYGLHQGINIYTNAVAFYAGVRLMDDCKITFLDMFCTMMVIMISAQGVGRASVFTSIFAKAKISAIATFEILDRTPAIDPELEGIEPETINGNFDFENITFRYPARPDVPIFNGEFNLHGKSNTTIALVGPSGCGKSTTIGQILRWYDPISGTVRIDGHNANTFSLDNLRSHMALVGQEPTLFDMSIGENIRYGVEEHKTVTQEEVEEACKSANIHKFITSLPQGYDTRVGDKGSQLSGGQKQRIAIARALIRKPKILLLDEATSALDSESEKLVQAAIDKILEDKDSGRTTITIAHRLSTIQNADVICVIKDGRVIEQGSHFELLKLNGVYADLVHQQSLSAN</sequence>
<dbReference type="FunFam" id="1.20.1560.10:FF:000018">
    <property type="entry name" value="ATP-binding cassette subfamily B member 11"/>
    <property type="match status" value="1"/>
</dbReference>
<dbReference type="GO" id="GO:0090374">
    <property type="term" value="P:oligopeptide export from mitochondrion"/>
    <property type="evidence" value="ECO:0007669"/>
    <property type="project" value="TreeGrafter"/>
</dbReference>
<comment type="similarity">
    <text evidence="2">Belongs to the ABC transporter superfamily. ABCB family. Multidrug resistance exporter (TC 3.A.1.201) subfamily.</text>
</comment>
<evidence type="ECO:0000259" key="15">
    <source>
        <dbReference type="PROSITE" id="PS50893"/>
    </source>
</evidence>
<dbReference type="FunCoup" id="A0A163JS65">
    <property type="interactions" value="24"/>
</dbReference>
<dbReference type="Gene3D" id="3.40.50.300">
    <property type="entry name" value="P-loop containing nucleotide triphosphate hydrolases"/>
    <property type="match status" value="2"/>
</dbReference>
<dbReference type="PROSITE" id="PS50929">
    <property type="entry name" value="ABC_TM1F"/>
    <property type="match status" value="2"/>
</dbReference>
<dbReference type="InterPro" id="IPR017871">
    <property type="entry name" value="ABC_transporter-like_CS"/>
</dbReference>
<evidence type="ECO:0000313" key="17">
    <source>
        <dbReference type="EMBL" id="SAM01533.1"/>
    </source>
</evidence>
<feature type="domain" description="ABC transmembrane type-1" evidence="16">
    <location>
        <begin position="98"/>
        <end position="395"/>
    </location>
</feature>
<dbReference type="InterPro" id="IPR039421">
    <property type="entry name" value="Type_1_exporter"/>
</dbReference>
<name>A0A163JS65_ABSGL</name>
<dbReference type="SUPFAM" id="SSF52540">
    <property type="entry name" value="P-loop containing nucleoside triphosphate hydrolases"/>
    <property type="match status" value="2"/>
</dbReference>
<dbReference type="InterPro" id="IPR027417">
    <property type="entry name" value="P-loop_NTPase"/>
</dbReference>
<keyword evidence="6" id="KW-0547">Nucleotide-binding</keyword>
<keyword evidence="9 14" id="KW-1133">Transmembrane helix</keyword>
<evidence type="ECO:0000256" key="2">
    <source>
        <dbReference type="ARBA" id="ARBA00007577"/>
    </source>
</evidence>
<dbReference type="Pfam" id="PF00664">
    <property type="entry name" value="ABC_membrane"/>
    <property type="match status" value="2"/>
</dbReference>
<organism evidence="17">
    <name type="scientific">Absidia glauca</name>
    <name type="common">Pin mould</name>
    <dbReference type="NCBI Taxonomy" id="4829"/>
    <lineage>
        <taxon>Eukaryota</taxon>
        <taxon>Fungi</taxon>
        <taxon>Fungi incertae sedis</taxon>
        <taxon>Mucoromycota</taxon>
        <taxon>Mucoromycotina</taxon>
        <taxon>Mucoromycetes</taxon>
        <taxon>Mucorales</taxon>
        <taxon>Cunninghamellaceae</taxon>
        <taxon>Absidia</taxon>
    </lineage>
</organism>
<accession>A0A163JS65</accession>
<dbReference type="OMA" id="PGSIYKQ"/>
<feature type="transmembrane region" description="Helical" evidence="14">
    <location>
        <begin position="95"/>
        <end position="118"/>
    </location>
</feature>
<dbReference type="PROSITE" id="PS00211">
    <property type="entry name" value="ABC_TRANSPORTER_1"/>
    <property type="match status" value="2"/>
</dbReference>
<evidence type="ECO:0000256" key="14">
    <source>
        <dbReference type="SAM" id="Phobius"/>
    </source>
</evidence>
<evidence type="ECO:0000256" key="11">
    <source>
        <dbReference type="ARBA" id="ARBA00023180"/>
    </source>
</evidence>
<evidence type="ECO:0000256" key="9">
    <source>
        <dbReference type="ARBA" id="ARBA00022989"/>
    </source>
</evidence>
<gene>
    <name evidence="17" type="primary">ABSGL_07274.1 scaffold 8717</name>
</gene>
<dbReference type="EMBL" id="LT553527">
    <property type="protein sequence ID" value="SAM01533.1"/>
    <property type="molecule type" value="Genomic_DNA"/>
</dbReference>
<feature type="domain" description="ABC transporter" evidence="15">
    <location>
        <begin position="1087"/>
        <end position="1331"/>
    </location>
</feature>
<dbReference type="InParanoid" id="A0A163JS65"/>
<feature type="compositionally biased region" description="Basic and acidic residues" evidence="13">
    <location>
        <begin position="50"/>
        <end position="65"/>
    </location>
</feature>
<evidence type="ECO:0000256" key="7">
    <source>
        <dbReference type="ARBA" id="ARBA00022840"/>
    </source>
</evidence>
<dbReference type="FunFam" id="3.40.50.300:FF:000479">
    <property type="entry name" value="Multidrug resistance protein 1A"/>
    <property type="match status" value="1"/>
</dbReference>
<dbReference type="SMART" id="SM00382">
    <property type="entry name" value="AAA"/>
    <property type="match status" value="2"/>
</dbReference>
<dbReference type="InterPro" id="IPR011527">
    <property type="entry name" value="ABC1_TM_dom"/>
</dbReference>
<feature type="transmembrane region" description="Helical" evidence="14">
    <location>
        <begin position="366"/>
        <end position="384"/>
    </location>
</feature>
<feature type="transmembrane region" description="Helical" evidence="14">
    <location>
        <begin position="886"/>
        <end position="904"/>
    </location>
</feature>
<evidence type="ECO:0000256" key="10">
    <source>
        <dbReference type="ARBA" id="ARBA00023136"/>
    </source>
</evidence>
<evidence type="ECO:0000256" key="1">
    <source>
        <dbReference type="ARBA" id="ARBA00004141"/>
    </source>
</evidence>
<evidence type="ECO:0000256" key="4">
    <source>
        <dbReference type="ARBA" id="ARBA00022692"/>
    </source>
</evidence>
<protein>
    <recommendedName>
        <fullName evidence="19">P-loop containing nucleoside triphosphate hydrolase protein</fullName>
    </recommendedName>
</protein>
<evidence type="ECO:0000256" key="3">
    <source>
        <dbReference type="ARBA" id="ARBA00022448"/>
    </source>
</evidence>
<dbReference type="STRING" id="4829.A0A163JS65"/>
<keyword evidence="7" id="KW-0067">ATP-binding</keyword>
<evidence type="ECO:0000256" key="8">
    <source>
        <dbReference type="ARBA" id="ARBA00022967"/>
    </source>
</evidence>
<feature type="compositionally biased region" description="Basic residues" evidence="13">
    <location>
        <begin position="66"/>
        <end position="75"/>
    </location>
</feature>
<feature type="domain" description="ABC transporter" evidence="15">
    <location>
        <begin position="430"/>
        <end position="666"/>
    </location>
</feature>
<evidence type="ECO:0008006" key="19">
    <source>
        <dbReference type="Google" id="ProtNLM"/>
    </source>
</evidence>
<keyword evidence="11" id="KW-0325">Glycoprotein</keyword>
<feature type="transmembrane region" description="Helical" evidence="14">
    <location>
        <begin position="332"/>
        <end position="354"/>
    </location>
</feature>
<keyword evidence="18" id="KW-1185">Reference proteome</keyword>
<evidence type="ECO:0000256" key="12">
    <source>
        <dbReference type="SAM" id="Coils"/>
    </source>
</evidence>
<dbReference type="SUPFAM" id="SSF90123">
    <property type="entry name" value="ABC transporter transmembrane region"/>
    <property type="match status" value="2"/>
</dbReference>
<dbReference type="Gene3D" id="1.20.1560.10">
    <property type="entry name" value="ABC transporter type 1, transmembrane domain"/>
    <property type="match status" value="2"/>
</dbReference>
<evidence type="ECO:0000256" key="5">
    <source>
        <dbReference type="ARBA" id="ARBA00022737"/>
    </source>
</evidence>
<feature type="transmembrane region" description="Helical" evidence="14">
    <location>
        <begin position="808"/>
        <end position="830"/>
    </location>
</feature>
<dbReference type="Proteomes" id="UP000078561">
    <property type="component" value="Unassembled WGS sequence"/>
</dbReference>
<feature type="region of interest" description="Disordered" evidence="13">
    <location>
        <begin position="1"/>
        <end position="75"/>
    </location>
</feature>
<dbReference type="FunFam" id="3.40.50.300:FF:000205">
    <property type="entry name" value="ABC transporter B family member 4"/>
    <property type="match status" value="1"/>
</dbReference>
<keyword evidence="8" id="KW-1278">Translocase</keyword>
<evidence type="ECO:0000256" key="13">
    <source>
        <dbReference type="SAM" id="MobiDB-lite"/>
    </source>
</evidence>
<dbReference type="CDD" id="cd03249">
    <property type="entry name" value="ABC_MTABC3_MDL1_MDL2"/>
    <property type="match status" value="2"/>
</dbReference>
<evidence type="ECO:0000256" key="6">
    <source>
        <dbReference type="ARBA" id="ARBA00022741"/>
    </source>
</evidence>
<feature type="compositionally biased region" description="Polar residues" evidence="13">
    <location>
        <begin position="1"/>
        <end position="15"/>
    </location>
</feature>
<dbReference type="GO" id="GO:0015421">
    <property type="term" value="F:ABC-type oligopeptide transporter activity"/>
    <property type="evidence" value="ECO:0007669"/>
    <property type="project" value="TreeGrafter"/>
</dbReference>
<dbReference type="InterPro" id="IPR036640">
    <property type="entry name" value="ABC1_TM_sf"/>
</dbReference>
<dbReference type="CDD" id="cd18577">
    <property type="entry name" value="ABC_6TM_Pgp_ABCB1_D1_like"/>
    <property type="match status" value="1"/>
</dbReference>
<feature type="domain" description="ABC transmembrane type-1" evidence="16">
    <location>
        <begin position="763"/>
        <end position="1053"/>
    </location>
</feature>
<keyword evidence="12" id="KW-0175">Coiled coil</keyword>
<feature type="transmembrane region" description="Helical" evidence="14">
    <location>
        <begin position="152"/>
        <end position="176"/>
    </location>
</feature>
<dbReference type="PANTHER" id="PTHR43394">
    <property type="entry name" value="ATP-DEPENDENT PERMEASE MDL1, MITOCHONDRIAL"/>
    <property type="match status" value="1"/>
</dbReference>
<dbReference type="Pfam" id="PF00005">
    <property type="entry name" value="ABC_tran"/>
    <property type="match status" value="2"/>
</dbReference>
<keyword evidence="4 14" id="KW-0812">Transmembrane</keyword>
<dbReference type="OrthoDB" id="6500128at2759"/>
<comment type="subcellular location">
    <subcellularLocation>
        <location evidence="1">Membrane</location>
        <topology evidence="1">Multi-pass membrane protein</topology>
    </subcellularLocation>
</comment>
<dbReference type="InterPro" id="IPR003439">
    <property type="entry name" value="ABC_transporter-like_ATP-bd"/>
</dbReference>
<dbReference type="GO" id="GO:0016887">
    <property type="term" value="F:ATP hydrolysis activity"/>
    <property type="evidence" value="ECO:0007669"/>
    <property type="project" value="InterPro"/>
</dbReference>
<keyword evidence="5" id="KW-0677">Repeat</keyword>
<keyword evidence="10 14" id="KW-0472">Membrane</keyword>
<dbReference type="InterPro" id="IPR003593">
    <property type="entry name" value="AAA+_ATPase"/>
</dbReference>
<dbReference type="PROSITE" id="PS50893">
    <property type="entry name" value="ABC_TRANSPORTER_2"/>
    <property type="match status" value="2"/>
</dbReference>
<dbReference type="GO" id="GO:0005524">
    <property type="term" value="F:ATP binding"/>
    <property type="evidence" value="ECO:0007669"/>
    <property type="project" value="UniProtKB-KW"/>
</dbReference>
<evidence type="ECO:0000259" key="16">
    <source>
        <dbReference type="PROSITE" id="PS50929"/>
    </source>
</evidence>